<accession>A0A2K3PK65</accession>
<reference evidence="1 2" key="2">
    <citation type="journal article" date="2017" name="Front. Plant Sci.">
        <title>Gene Classification and Mining of Molecular Markers Useful in Red Clover (Trifolium pratense) Breeding.</title>
        <authorList>
            <person name="Istvanek J."/>
            <person name="Dluhosova J."/>
            <person name="Dluhos P."/>
            <person name="Patkova L."/>
            <person name="Nedelnik J."/>
            <person name="Repkova J."/>
        </authorList>
    </citation>
    <scope>NUCLEOTIDE SEQUENCE [LARGE SCALE GENOMIC DNA]</scope>
    <source>
        <strain evidence="2">cv. Tatra</strain>
        <tissue evidence="1">Young leaves</tissue>
    </source>
</reference>
<name>A0A2K3PK65_TRIPR</name>
<protein>
    <submittedName>
        <fullName evidence="1">Uncharacterized protein</fullName>
    </submittedName>
</protein>
<evidence type="ECO:0000313" key="2">
    <source>
        <dbReference type="Proteomes" id="UP000236291"/>
    </source>
</evidence>
<dbReference type="EMBL" id="ASHM01007863">
    <property type="protein sequence ID" value="PNY15654.1"/>
    <property type="molecule type" value="Genomic_DNA"/>
</dbReference>
<gene>
    <name evidence="1" type="ORF">L195_g012355</name>
</gene>
<comment type="caution">
    <text evidence="1">The sequence shown here is derived from an EMBL/GenBank/DDBJ whole genome shotgun (WGS) entry which is preliminary data.</text>
</comment>
<organism evidence="1 2">
    <name type="scientific">Trifolium pratense</name>
    <name type="common">Red clover</name>
    <dbReference type="NCBI Taxonomy" id="57577"/>
    <lineage>
        <taxon>Eukaryota</taxon>
        <taxon>Viridiplantae</taxon>
        <taxon>Streptophyta</taxon>
        <taxon>Embryophyta</taxon>
        <taxon>Tracheophyta</taxon>
        <taxon>Spermatophyta</taxon>
        <taxon>Magnoliopsida</taxon>
        <taxon>eudicotyledons</taxon>
        <taxon>Gunneridae</taxon>
        <taxon>Pentapetalae</taxon>
        <taxon>rosids</taxon>
        <taxon>fabids</taxon>
        <taxon>Fabales</taxon>
        <taxon>Fabaceae</taxon>
        <taxon>Papilionoideae</taxon>
        <taxon>50 kb inversion clade</taxon>
        <taxon>NPAAA clade</taxon>
        <taxon>Hologalegina</taxon>
        <taxon>IRL clade</taxon>
        <taxon>Trifolieae</taxon>
        <taxon>Trifolium</taxon>
    </lineage>
</organism>
<dbReference type="AlphaFoldDB" id="A0A2K3PK65"/>
<dbReference type="Proteomes" id="UP000236291">
    <property type="component" value="Unassembled WGS sequence"/>
</dbReference>
<reference evidence="1 2" key="1">
    <citation type="journal article" date="2014" name="Am. J. Bot.">
        <title>Genome assembly and annotation for red clover (Trifolium pratense; Fabaceae).</title>
        <authorList>
            <person name="Istvanek J."/>
            <person name="Jaros M."/>
            <person name="Krenek A."/>
            <person name="Repkova J."/>
        </authorList>
    </citation>
    <scope>NUCLEOTIDE SEQUENCE [LARGE SCALE GENOMIC DNA]</scope>
    <source>
        <strain evidence="2">cv. Tatra</strain>
        <tissue evidence="1">Young leaves</tissue>
    </source>
</reference>
<sequence>MQQRFKIDEKSNLREVDAIDVEDLSVDFEFDCKEDDVGQTLPKIQMFAKNRVSSEKGMDSKVNVLSHLDGSYPF</sequence>
<evidence type="ECO:0000313" key="1">
    <source>
        <dbReference type="EMBL" id="PNY15654.1"/>
    </source>
</evidence>
<proteinExistence type="predicted"/>